<sequence>MKLYYDKRLKDPTYYAQQGIRNGKKTTTKNIKNFGKHSELLKITDDPETYVREEIKKMNEEYRVGSVTFNLTANFNEKVKHTQDEASASTCLNIGYFVLQDIMKGLNLKTFFKQNISECKNTYDSFKILRFLTYARILKPGSKLSTWNDLNSYYEQPEFDYQHILRFMDILEEHYDVYLTWLYKNSNAVVKRDSSIIYYDCTNFYCECEQPDEDIVDEVTGEVICGLRKFGISKEHRPNPIVEMGLFMDSQGIPITMSLHPGNTSEQTTAIPLEKEVLKMLNGAKFIYCADAGLGSYSIRKFNSMGGRAFIVTQSIKKLSNTLKEAVFNDYDYHLLSNDSPVTIKKMTTFDQYSKENLPLYNDFAYKVIFADKALDIGLSEEITLKNGSVKSRKSTGLLRQRLIIRFSRKMMEYQRSVRRSQIERAKKLLARKDPEEIKKGPNDVKRFMKRISHTKSGEKAVINYVLDEEKIAEEEKYDGYYAVATNLEDRAQDILAISHKRYQIEECFRIMKTNFTGRPINHRLPNRIKAHFMICFTALLVYRLLEAKLDEQHTHITPENLITTLKNMNVTNVHDIEYMALYHGSKALDTLMELTSLNLDRLHYRPKELNGKIKKLLN</sequence>
<evidence type="ECO:0000259" key="1">
    <source>
        <dbReference type="Pfam" id="PF01609"/>
    </source>
</evidence>
<protein>
    <submittedName>
        <fullName evidence="2">IS1634 family transposase</fullName>
    </submittedName>
</protein>
<reference evidence="2 3" key="1">
    <citation type="submission" date="2022-08" db="EMBL/GenBank/DDBJ databases">
        <title>Proteogenomics of the novel Dehalobacterium formicoaceticum strain EZ94 highlights a key role of methyltransferases during anaerobic dichloromethane degradation.</title>
        <authorList>
            <person name="Wasmund K."/>
        </authorList>
    </citation>
    <scope>NUCLEOTIDE SEQUENCE [LARGE SCALE GENOMIC DNA]</scope>
    <source>
        <strain evidence="2 3">EZ94</strain>
    </source>
</reference>
<keyword evidence="3" id="KW-1185">Reference proteome</keyword>
<dbReference type="NCBIfam" id="NF033559">
    <property type="entry name" value="transpos_IS1634"/>
    <property type="match status" value="1"/>
</dbReference>
<dbReference type="EMBL" id="JANPWE010000014">
    <property type="protein sequence ID" value="MCR6546923.1"/>
    <property type="molecule type" value="Genomic_DNA"/>
</dbReference>
<dbReference type="InterPro" id="IPR002559">
    <property type="entry name" value="Transposase_11"/>
</dbReference>
<dbReference type="InterPro" id="IPR012337">
    <property type="entry name" value="RNaseH-like_sf"/>
</dbReference>
<dbReference type="Proteomes" id="UP001524944">
    <property type="component" value="Unassembled WGS sequence"/>
</dbReference>
<organism evidence="2 3">
    <name type="scientific">Dehalobacterium formicoaceticum</name>
    <dbReference type="NCBI Taxonomy" id="51515"/>
    <lineage>
        <taxon>Bacteria</taxon>
        <taxon>Bacillati</taxon>
        <taxon>Bacillota</taxon>
        <taxon>Clostridia</taxon>
        <taxon>Eubacteriales</taxon>
        <taxon>Peptococcaceae</taxon>
        <taxon>Dehalobacterium</taxon>
    </lineage>
</organism>
<name>A0ABT1Y8P1_9FIRM</name>
<dbReference type="InterPro" id="IPR047654">
    <property type="entry name" value="IS1634_transpos"/>
</dbReference>
<dbReference type="SUPFAM" id="SSF53098">
    <property type="entry name" value="Ribonuclease H-like"/>
    <property type="match status" value="1"/>
</dbReference>
<dbReference type="PANTHER" id="PTHR34614">
    <property type="match status" value="1"/>
</dbReference>
<dbReference type="Pfam" id="PF01609">
    <property type="entry name" value="DDE_Tnp_1"/>
    <property type="match status" value="1"/>
</dbReference>
<gene>
    <name evidence="2" type="ORF">NVS47_15630</name>
</gene>
<comment type="caution">
    <text evidence="2">The sequence shown here is derived from an EMBL/GenBank/DDBJ whole genome shotgun (WGS) entry which is preliminary data.</text>
</comment>
<evidence type="ECO:0000313" key="3">
    <source>
        <dbReference type="Proteomes" id="UP001524944"/>
    </source>
</evidence>
<evidence type="ECO:0000313" key="2">
    <source>
        <dbReference type="EMBL" id="MCR6546923.1"/>
    </source>
</evidence>
<accession>A0ABT1Y8P1</accession>
<dbReference type="PANTHER" id="PTHR34614:SF2">
    <property type="entry name" value="TRANSPOSASE IS4-LIKE DOMAIN-CONTAINING PROTEIN"/>
    <property type="match status" value="1"/>
</dbReference>
<proteinExistence type="predicted"/>
<dbReference type="RefSeq" id="WP_257914139.1">
    <property type="nucleotide sequence ID" value="NZ_JANPWE010000014.1"/>
</dbReference>
<feature type="domain" description="Transposase IS4-like" evidence="1">
    <location>
        <begin position="247"/>
        <end position="541"/>
    </location>
</feature>